<gene>
    <name evidence="1" type="ORF">FB547_105139</name>
</gene>
<accession>A0A561C3P3</accession>
<sequence>MNAAAPGFLGVLMLDTRFPRPPGDVGNPQTYARAGIPVRFLAVEGASPRRIVEEADPRLVQPFVDAAVRLVAEGASMITTSCGFLAAYQDVLSQAVPVPVLTSSLLQVRHCVQPGIVTFDAQSLTPQILQAAGVPAGTPVMGVRPGCEFHRRILDNDTVLDLAEAQRNVVEAAVHLVQAFPCVERIVLECTNMPPYREAVAAAVGREVHDIETMILKAWRDRSPE</sequence>
<dbReference type="AlphaFoldDB" id="A0A561C3P3"/>
<dbReference type="Proteomes" id="UP000319722">
    <property type="component" value="Unassembled WGS sequence"/>
</dbReference>
<name>A0A561C3P3_9BURK</name>
<dbReference type="OrthoDB" id="5465390at2"/>
<proteinExistence type="predicted"/>
<protein>
    <recommendedName>
        <fullName evidence="3">Aspartate/glutamate racemase family protein</fullName>
    </recommendedName>
</protein>
<organism evidence="1 2">
    <name type="scientific">Variovorax beijingensis</name>
    <dbReference type="NCBI Taxonomy" id="2496117"/>
    <lineage>
        <taxon>Bacteria</taxon>
        <taxon>Pseudomonadati</taxon>
        <taxon>Pseudomonadota</taxon>
        <taxon>Betaproteobacteria</taxon>
        <taxon>Burkholderiales</taxon>
        <taxon>Comamonadaceae</taxon>
        <taxon>Variovorax</taxon>
    </lineage>
</organism>
<evidence type="ECO:0000313" key="1">
    <source>
        <dbReference type="EMBL" id="TWD85627.1"/>
    </source>
</evidence>
<comment type="caution">
    <text evidence="1">The sequence shown here is derived from an EMBL/GenBank/DDBJ whole genome shotgun (WGS) entry which is preliminary data.</text>
</comment>
<dbReference type="EMBL" id="VIVL01000005">
    <property type="protein sequence ID" value="TWD85627.1"/>
    <property type="molecule type" value="Genomic_DNA"/>
</dbReference>
<reference evidence="1 2" key="1">
    <citation type="submission" date="2019-06" db="EMBL/GenBank/DDBJ databases">
        <title>Sorghum-associated microbial communities from plants grown in Nebraska, USA.</title>
        <authorList>
            <person name="Schachtman D."/>
        </authorList>
    </citation>
    <scope>NUCLEOTIDE SEQUENCE [LARGE SCALE GENOMIC DNA]</scope>
    <source>
        <strain evidence="1 2">T529</strain>
    </source>
</reference>
<dbReference type="RefSeq" id="WP_145744135.1">
    <property type="nucleotide sequence ID" value="NZ_VIVL01000005.1"/>
</dbReference>
<dbReference type="NCBIfam" id="NF005679">
    <property type="entry name" value="PRK07475.1"/>
    <property type="match status" value="1"/>
</dbReference>
<evidence type="ECO:0000313" key="2">
    <source>
        <dbReference type="Proteomes" id="UP000319722"/>
    </source>
</evidence>
<evidence type="ECO:0008006" key="3">
    <source>
        <dbReference type="Google" id="ProtNLM"/>
    </source>
</evidence>